<dbReference type="Gene3D" id="1.10.443.10">
    <property type="entry name" value="Intergrase catalytic core"/>
    <property type="match status" value="1"/>
</dbReference>
<evidence type="ECO:0000313" key="5">
    <source>
        <dbReference type="EMBL" id="CAE6752833.1"/>
    </source>
</evidence>
<organism evidence="5 6">
    <name type="scientific">Paraburkholderia nemoris</name>
    <dbReference type="NCBI Taxonomy" id="2793076"/>
    <lineage>
        <taxon>Bacteria</taxon>
        <taxon>Pseudomonadati</taxon>
        <taxon>Pseudomonadota</taxon>
        <taxon>Betaproteobacteria</taxon>
        <taxon>Burkholderiales</taxon>
        <taxon>Burkholderiaceae</taxon>
        <taxon>Paraburkholderia</taxon>
    </lineage>
</organism>
<dbReference type="CDD" id="cd00397">
    <property type="entry name" value="DNA_BRE_C"/>
    <property type="match status" value="1"/>
</dbReference>
<name>A0ABM8RH28_9BURK</name>
<protein>
    <recommendedName>
        <fullName evidence="4">Tyr recombinase domain-containing protein</fullName>
    </recommendedName>
</protein>
<keyword evidence="1" id="KW-0159">Chromosome partition</keyword>
<feature type="domain" description="Tyr recombinase" evidence="4">
    <location>
        <begin position="217"/>
        <end position="416"/>
    </location>
</feature>
<dbReference type="InterPro" id="IPR011010">
    <property type="entry name" value="DNA_brk_join_enz"/>
</dbReference>
<dbReference type="EMBL" id="CAJNBH010000008">
    <property type="protein sequence ID" value="CAE6752833.1"/>
    <property type="molecule type" value="Genomic_DNA"/>
</dbReference>
<keyword evidence="6" id="KW-1185">Reference proteome</keyword>
<evidence type="ECO:0000259" key="4">
    <source>
        <dbReference type="PROSITE" id="PS51898"/>
    </source>
</evidence>
<evidence type="ECO:0000256" key="1">
    <source>
        <dbReference type="ARBA" id="ARBA00022829"/>
    </source>
</evidence>
<dbReference type="Proteomes" id="UP000673821">
    <property type="component" value="Unassembled WGS sequence"/>
</dbReference>
<dbReference type="SUPFAM" id="SSF56349">
    <property type="entry name" value="DNA breaking-rejoining enzymes"/>
    <property type="match status" value="1"/>
</dbReference>
<accession>A0ABM8RH28</accession>
<reference evidence="5 6" key="1">
    <citation type="submission" date="2021-02" db="EMBL/GenBank/DDBJ databases">
        <authorList>
            <person name="Vanwijnsberghe S."/>
        </authorList>
    </citation>
    <scope>NUCLEOTIDE SEQUENCE [LARGE SCALE GENOMIC DNA]</scope>
    <source>
        <strain evidence="5 6">R-69776</strain>
    </source>
</reference>
<comment type="caution">
    <text evidence="5">The sequence shown here is derived from an EMBL/GenBank/DDBJ whole genome shotgun (WGS) entry which is preliminary data.</text>
</comment>
<keyword evidence="3" id="KW-0233">DNA recombination</keyword>
<sequence>MASQLFKVRPVDIPYSVTMLLDGKHISSQHVECFPYMYWPGGGPCAPLNMYFMDIAYLTTGQSLKTIASELSHLVRYCGTKNVPISALQDANIFELSTQLQNEKCCIRISERARNDNTVRAILSRTIRFLLWYQDNFFSAAATPLIGEINLSPQIIIKRLKGQTHTGHRPEFYYTHRAMPTPESREPKRPIALPIIEAIEQCVDSLSDSDAQPVGFVQRYRNRPELLSAHLEYMRNRRHFMIWLMKRTGLRPSEMVEIDVKKHRDILHSKIILIPTKKRRRERAPLRSFPITLKDATVFQRYLIARTRYCSALECAGQDAASSDALFLSVDGTAVKKSSLERDFSRLVTAAGFHDVQTCFSMFRHRFITYEVIVHLKEFMTLSGKTSQLMTHTDYESILKRVSVKTGHGSVKSLWHYIDLAWEEINVWGGVDKAIERLHAADRLHDELLNLKRELETMKRSTATAKLIGTITGKIAQIINSGKQDIERGSDF</sequence>
<keyword evidence="2" id="KW-0229">DNA integration</keyword>
<dbReference type="InterPro" id="IPR002104">
    <property type="entry name" value="Integrase_catalytic"/>
</dbReference>
<dbReference type="InterPro" id="IPR050090">
    <property type="entry name" value="Tyrosine_recombinase_XerCD"/>
</dbReference>
<dbReference type="PANTHER" id="PTHR30349:SF81">
    <property type="entry name" value="TYROSINE RECOMBINASE XERC"/>
    <property type="match status" value="1"/>
</dbReference>
<dbReference type="PROSITE" id="PS51898">
    <property type="entry name" value="TYR_RECOMBINASE"/>
    <property type="match status" value="1"/>
</dbReference>
<gene>
    <name evidence="5" type="ORF">R69776_03007</name>
</gene>
<proteinExistence type="predicted"/>
<evidence type="ECO:0000256" key="3">
    <source>
        <dbReference type="ARBA" id="ARBA00023172"/>
    </source>
</evidence>
<evidence type="ECO:0000313" key="6">
    <source>
        <dbReference type="Proteomes" id="UP000673821"/>
    </source>
</evidence>
<dbReference type="Pfam" id="PF00589">
    <property type="entry name" value="Phage_integrase"/>
    <property type="match status" value="1"/>
</dbReference>
<dbReference type="InterPro" id="IPR013762">
    <property type="entry name" value="Integrase-like_cat_sf"/>
</dbReference>
<evidence type="ECO:0000256" key="2">
    <source>
        <dbReference type="ARBA" id="ARBA00022908"/>
    </source>
</evidence>
<dbReference type="PANTHER" id="PTHR30349">
    <property type="entry name" value="PHAGE INTEGRASE-RELATED"/>
    <property type="match status" value="1"/>
</dbReference>